<dbReference type="SUPFAM" id="SSF53850">
    <property type="entry name" value="Periplasmic binding protein-like II"/>
    <property type="match status" value="1"/>
</dbReference>
<dbReference type="RefSeq" id="WP_054521267.1">
    <property type="nucleotide sequence ID" value="NZ_LGKO01000002.1"/>
</dbReference>
<evidence type="ECO:0000256" key="5">
    <source>
        <dbReference type="SAM" id="SignalP"/>
    </source>
</evidence>
<accession>A0A0P6YP87</accession>
<dbReference type="GO" id="GO:0030313">
    <property type="term" value="C:cell envelope"/>
    <property type="evidence" value="ECO:0007669"/>
    <property type="project" value="UniProtKB-SubCell"/>
</dbReference>
<dbReference type="Pfam" id="PF01547">
    <property type="entry name" value="SBP_bac_1"/>
    <property type="match status" value="1"/>
</dbReference>
<dbReference type="InterPro" id="IPR050490">
    <property type="entry name" value="Bact_solute-bd_prot1"/>
</dbReference>
<dbReference type="CDD" id="cd13585">
    <property type="entry name" value="PBP2_TMBP_like"/>
    <property type="match status" value="1"/>
</dbReference>
<dbReference type="Proteomes" id="UP000050544">
    <property type="component" value="Unassembled WGS sequence"/>
</dbReference>
<dbReference type="Gene3D" id="3.40.190.10">
    <property type="entry name" value="Periplasmic binding protein-like II"/>
    <property type="match status" value="1"/>
</dbReference>
<sequence length="446" mass="49265">MKRLALFFALVLVLSMVLNACAGGPQTTAPTQPSPTTAQAEATAPVSTGKAELRMMMWGAPEELAIWKQIVADFQANNPEITVNVEVSEWEAYWTKLKTLLAAGTPPDIFAIDAPYYLDYQTRGVLLNLQPYLDAEPNLLDDVYPQTLKAYQTPEGYFGLPRDFQTIVVFYNKDMFDAAGVPYPSPDWTYDDFRATAKALTLDKDKDGVIDQYGYATDLWDMELFWSEVIWAFGGDIISPDHTQTLIGSPEARKAWRFIYDMMFVDKSMPDTTTAAQYGGDLFQAGKAAMTTIGHWAVPGYAEAGLNFDVVQMPAGPAGRATSVNSAGFVIAKNTKYPDAAWKFLKFVISTPAQTRLAELGFACPVLKSVAESPAFLDQPIKINHKVFLDSLEFARMKPVFKGYDEWASVIGDGMAPIWAGEEADLDAVLDEIIPQADDVLKQYNP</sequence>
<name>A0A0P6YP87_9CHLR</name>
<evidence type="ECO:0000256" key="4">
    <source>
        <dbReference type="ARBA" id="ARBA00022729"/>
    </source>
</evidence>
<evidence type="ECO:0000313" key="6">
    <source>
        <dbReference type="EMBL" id="KPL84693.1"/>
    </source>
</evidence>
<dbReference type="PANTHER" id="PTHR43649:SF31">
    <property type="entry name" value="SN-GLYCEROL-3-PHOSPHATE-BINDING PERIPLASMIC PROTEIN UGPB"/>
    <property type="match status" value="1"/>
</dbReference>
<gene>
    <name evidence="6" type="ORF">SE15_06570</name>
</gene>
<dbReference type="EMBL" id="LGKO01000002">
    <property type="protein sequence ID" value="KPL84693.1"/>
    <property type="molecule type" value="Genomic_DNA"/>
</dbReference>
<organism evidence="6 7">
    <name type="scientific">Thermanaerothrix daxensis</name>
    <dbReference type="NCBI Taxonomy" id="869279"/>
    <lineage>
        <taxon>Bacteria</taxon>
        <taxon>Bacillati</taxon>
        <taxon>Chloroflexota</taxon>
        <taxon>Anaerolineae</taxon>
        <taxon>Anaerolineales</taxon>
        <taxon>Anaerolineaceae</taxon>
        <taxon>Thermanaerothrix</taxon>
    </lineage>
</organism>
<dbReference type="AlphaFoldDB" id="A0A0P6YP87"/>
<feature type="chain" id="PRO_5006133777" description="ABC transporter substrate-binding protein" evidence="5">
    <location>
        <begin position="23"/>
        <end position="446"/>
    </location>
</feature>
<reference evidence="6 7" key="1">
    <citation type="submission" date="2015-07" db="EMBL/GenBank/DDBJ databases">
        <title>Whole genome sequence of Thermanaerothrix daxensis DSM 23592.</title>
        <authorList>
            <person name="Hemp J."/>
            <person name="Ward L.M."/>
            <person name="Pace L.A."/>
            <person name="Fischer W.W."/>
        </authorList>
    </citation>
    <scope>NUCLEOTIDE SEQUENCE [LARGE SCALE GENOMIC DNA]</scope>
    <source>
        <strain evidence="6 7">GNS-1</strain>
    </source>
</reference>
<evidence type="ECO:0000313" key="7">
    <source>
        <dbReference type="Proteomes" id="UP000050544"/>
    </source>
</evidence>
<dbReference type="PANTHER" id="PTHR43649">
    <property type="entry name" value="ARABINOSE-BINDING PROTEIN-RELATED"/>
    <property type="match status" value="1"/>
</dbReference>
<protein>
    <recommendedName>
        <fullName evidence="8">ABC transporter substrate-binding protein</fullName>
    </recommendedName>
</protein>
<comment type="subcellular location">
    <subcellularLocation>
        <location evidence="1">Cell envelope</location>
    </subcellularLocation>
</comment>
<evidence type="ECO:0008006" key="8">
    <source>
        <dbReference type="Google" id="ProtNLM"/>
    </source>
</evidence>
<proteinExistence type="inferred from homology"/>
<evidence type="ECO:0000256" key="3">
    <source>
        <dbReference type="ARBA" id="ARBA00022448"/>
    </source>
</evidence>
<evidence type="ECO:0000256" key="1">
    <source>
        <dbReference type="ARBA" id="ARBA00004196"/>
    </source>
</evidence>
<dbReference type="STRING" id="869279.SE15_06570"/>
<comment type="similarity">
    <text evidence="2">Belongs to the bacterial solute-binding protein 1 family.</text>
</comment>
<dbReference type="OrthoDB" id="2515880at2"/>
<feature type="signal peptide" evidence="5">
    <location>
        <begin position="1"/>
        <end position="22"/>
    </location>
</feature>
<dbReference type="InterPro" id="IPR006059">
    <property type="entry name" value="SBP"/>
</dbReference>
<evidence type="ECO:0000256" key="2">
    <source>
        <dbReference type="ARBA" id="ARBA00008520"/>
    </source>
</evidence>
<keyword evidence="7" id="KW-1185">Reference proteome</keyword>
<keyword evidence="3" id="KW-0813">Transport</keyword>
<comment type="caution">
    <text evidence="6">The sequence shown here is derived from an EMBL/GenBank/DDBJ whole genome shotgun (WGS) entry which is preliminary data.</text>
</comment>
<keyword evidence="4 5" id="KW-0732">Signal</keyword>